<name>A0ABV1XUV5_9ACTN</name>
<dbReference type="RefSeq" id="WP_190072496.1">
    <property type="nucleotide sequence ID" value="NZ_BNBM01000010.1"/>
</dbReference>
<evidence type="ECO:0000313" key="2">
    <source>
        <dbReference type="Proteomes" id="UP001486207"/>
    </source>
</evidence>
<comment type="caution">
    <text evidence="1">The sequence shown here is derived from an EMBL/GenBank/DDBJ whole genome shotgun (WGS) entry which is preliminary data.</text>
</comment>
<keyword evidence="2" id="KW-1185">Reference proteome</keyword>
<gene>
    <name evidence="1" type="ORF">ABT384_22395</name>
</gene>
<sequence length="54" mass="5783">MTTDVVTEPGERAVAVGCGRQQPYGFAAAQGGRPLTTTVPVLPLWERPREGVCR</sequence>
<dbReference type="EMBL" id="JBEPFB010000010">
    <property type="protein sequence ID" value="MER7375387.1"/>
    <property type="molecule type" value="Genomic_DNA"/>
</dbReference>
<protein>
    <submittedName>
        <fullName evidence="1">Uncharacterized protein</fullName>
    </submittedName>
</protein>
<evidence type="ECO:0000313" key="1">
    <source>
        <dbReference type="EMBL" id="MER7375387.1"/>
    </source>
</evidence>
<dbReference type="Proteomes" id="UP001486207">
    <property type="component" value="Unassembled WGS sequence"/>
</dbReference>
<organism evidence="1 2">
    <name type="scientific">Streptomyces lanatus</name>
    <dbReference type="NCBI Taxonomy" id="66900"/>
    <lineage>
        <taxon>Bacteria</taxon>
        <taxon>Bacillati</taxon>
        <taxon>Actinomycetota</taxon>
        <taxon>Actinomycetes</taxon>
        <taxon>Kitasatosporales</taxon>
        <taxon>Streptomycetaceae</taxon>
        <taxon>Streptomyces</taxon>
    </lineage>
</organism>
<proteinExistence type="predicted"/>
<accession>A0ABV1XUV5</accession>
<reference evidence="1 2" key="1">
    <citation type="submission" date="2024-06" db="EMBL/GenBank/DDBJ databases">
        <title>The Natural Products Discovery Center: Release of the First 8490 Sequenced Strains for Exploring Actinobacteria Biosynthetic Diversity.</title>
        <authorList>
            <person name="Kalkreuter E."/>
            <person name="Kautsar S.A."/>
            <person name="Yang D."/>
            <person name="Bader C.D."/>
            <person name="Teijaro C.N."/>
            <person name="Fluegel L."/>
            <person name="Davis C.M."/>
            <person name="Simpson J.R."/>
            <person name="Lauterbach L."/>
            <person name="Steele A.D."/>
            <person name="Gui C."/>
            <person name="Meng S."/>
            <person name="Li G."/>
            <person name="Viehrig K."/>
            <person name="Ye F."/>
            <person name="Su P."/>
            <person name="Kiefer A.F."/>
            <person name="Nichols A."/>
            <person name="Cepeda A.J."/>
            <person name="Yan W."/>
            <person name="Fan B."/>
            <person name="Jiang Y."/>
            <person name="Adhikari A."/>
            <person name="Zheng C.-J."/>
            <person name="Schuster L."/>
            <person name="Cowan T.M."/>
            <person name="Smanski M.J."/>
            <person name="Chevrette M.G."/>
            <person name="De Carvalho L.P.S."/>
            <person name="Shen B."/>
        </authorList>
    </citation>
    <scope>NUCLEOTIDE SEQUENCE [LARGE SCALE GENOMIC DNA]</scope>
    <source>
        <strain evidence="1 2">NPDC000155</strain>
    </source>
</reference>